<sequence length="479" mass="51727">MVELVEVVSIIVGLVLIAACGAFVAAEFSLITVNRNDVEAAAKTGDRRSQGVLKGMKTLSTQLSGAQLGITVTNLGIGFLAEPAIAALIVGPLTDVGLSPVAARSTSITLALVLATGLTMIFGELVPKNLAIAKPLATAKAVVGFQRGFTKVLGWPIRLFNNNANKIVRALGVEPQEELASTRSPEELAGLVRHSANQGALASQTAELVERSFAFGDRRAHDVMTPRGQMVTLSPNNTVRDLLRESKATGFSRFPVLHDDKEHVLGQVHVRQALAVPYAQRESVTVDQIMGEARFVPDTVELDDLMDVLRTGALQMTLLVDEFGDIAGLVTLEDLVEELVGEVRDEHDPQDEPHAEQHDDVWTFSAALRPDEASQHLGVTVPEHEDYETLAGLINLDLGRLAEVGDTVTVESDPEPGEDPALITFEVIDLDEHRITELTARVSELPSEDETKPEDQEHTAKATDHREALSGVVDQEENR</sequence>
<keyword evidence="3" id="KW-1003">Cell membrane</keyword>
<evidence type="ECO:0000256" key="4">
    <source>
        <dbReference type="ARBA" id="ARBA00022692"/>
    </source>
</evidence>
<dbReference type="InterPro" id="IPR002550">
    <property type="entry name" value="CNNM"/>
</dbReference>
<feature type="compositionally biased region" description="Basic and acidic residues" evidence="11">
    <location>
        <begin position="449"/>
        <end position="468"/>
    </location>
</feature>
<keyword evidence="7 9" id="KW-0129">CBS domain</keyword>
<dbReference type="PROSITE" id="PS51846">
    <property type="entry name" value="CNNM"/>
    <property type="match status" value="1"/>
</dbReference>
<keyword evidence="4 10" id="KW-0812">Transmembrane</keyword>
<feature type="domain" description="CNNM transmembrane" evidence="14">
    <location>
        <begin position="2"/>
        <end position="205"/>
    </location>
</feature>
<dbReference type="SMART" id="SM00116">
    <property type="entry name" value="CBS"/>
    <property type="match status" value="2"/>
</dbReference>
<gene>
    <name evidence="15" type="ORF">GCM10009824_25190</name>
</gene>
<organism evidence="15 16">
    <name type="scientific">Kocuria atrinae</name>
    <dbReference type="NCBI Taxonomy" id="592377"/>
    <lineage>
        <taxon>Bacteria</taxon>
        <taxon>Bacillati</taxon>
        <taxon>Actinomycetota</taxon>
        <taxon>Actinomycetes</taxon>
        <taxon>Micrococcales</taxon>
        <taxon>Micrococcaceae</taxon>
        <taxon>Kocuria</taxon>
    </lineage>
</organism>
<evidence type="ECO:0000256" key="1">
    <source>
        <dbReference type="ARBA" id="ARBA00004651"/>
    </source>
</evidence>
<accession>A0ABN2Y5K9</accession>
<feature type="transmembrane region" description="Helical" evidence="12">
    <location>
        <begin position="7"/>
        <end position="26"/>
    </location>
</feature>
<evidence type="ECO:0000256" key="7">
    <source>
        <dbReference type="ARBA" id="ARBA00023122"/>
    </source>
</evidence>
<evidence type="ECO:0000259" key="14">
    <source>
        <dbReference type="PROSITE" id="PS51846"/>
    </source>
</evidence>
<dbReference type="SUPFAM" id="SSF54631">
    <property type="entry name" value="CBS-domain pair"/>
    <property type="match status" value="1"/>
</dbReference>
<reference evidence="15 16" key="1">
    <citation type="journal article" date="2019" name="Int. J. Syst. Evol. Microbiol.">
        <title>The Global Catalogue of Microorganisms (GCM) 10K type strain sequencing project: providing services to taxonomists for standard genome sequencing and annotation.</title>
        <authorList>
            <consortium name="The Broad Institute Genomics Platform"/>
            <consortium name="The Broad Institute Genome Sequencing Center for Infectious Disease"/>
            <person name="Wu L."/>
            <person name="Ma J."/>
        </authorList>
    </citation>
    <scope>NUCLEOTIDE SEQUENCE [LARGE SCALE GENOMIC DNA]</scope>
    <source>
        <strain evidence="15 16">JCM 15914</strain>
    </source>
</reference>
<feature type="domain" description="CBS" evidence="13">
    <location>
        <begin position="289"/>
        <end position="346"/>
    </location>
</feature>
<dbReference type="InterPro" id="IPR044751">
    <property type="entry name" value="Ion_transp-like_CBS"/>
</dbReference>
<evidence type="ECO:0000256" key="10">
    <source>
        <dbReference type="PROSITE-ProRule" id="PRU01193"/>
    </source>
</evidence>
<keyword evidence="6 10" id="KW-1133">Transmembrane helix</keyword>
<comment type="subcellular location">
    <subcellularLocation>
        <location evidence="1">Cell membrane</location>
        <topology evidence="1">Multi-pass membrane protein</topology>
    </subcellularLocation>
</comment>
<evidence type="ECO:0000313" key="16">
    <source>
        <dbReference type="Proteomes" id="UP001500166"/>
    </source>
</evidence>
<protein>
    <submittedName>
        <fullName evidence="15">Hemolysin family protein</fullName>
    </submittedName>
</protein>
<dbReference type="InterPro" id="IPR016169">
    <property type="entry name" value="FAD-bd_PCMH_sub2"/>
</dbReference>
<dbReference type="InterPro" id="IPR000644">
    <property type="entry name" value="CBS_dom"/>
</dbReference>
<dbReference type="PANTHER" id="PTHR43099:SF6">
    <property type="entry name" value="UPF0053 PROTEIN RV1842C"/>
    <property type="match status" value="1"/>
</dbReference>
<dbReference type="Gene3D" id="3.30.465.10">
    <property type="match status" value="1"/>
</dbReference>
<evidence type="ECO:0000256" key="3">
    <source>
        <dbReference type="ARBA" id="ARBA00022475"/>
    </source>
</evidence>
<dbReference type="InterPro" id="IPR036318">
    <property type="entry name" value="FAD-bd_PCMH-like_sf"/>
</dbReference>
<keyword evidence="16" id="KW-1185">Reference proteome</keyword>
<evidence type="ECO:0000259" key="13">
    <source>
        <dbReference type="PROSITE" id="PS51371"/>
    </source>
</evidence>
<evidence type="ECO:0000256" key="9">
    <source>
        <dbReference type="PROSITE-ProRule" id="PRU00703"/>
    </source>
</evidence>
<dbReference type="EMBL" id="BAAAQA010000033">
    <property type="protein sequence ID" value="GAA2122314.1"/>
    <property type="molecule type" value="Genomic_DNA"/>
</dbReference>
<comment type="caution">
    <text evidence="15">The sequence shown here is derived from an EMBL/GenBank/DDBJ whole genome shotgun (WGS) entry which is preliminary data.</text>
</comment>
<evidence type="ECO:0000256" key="5">
    <source>
        <dbReference type="ARBA" id="ARBA00022737"/>
    </source>
</evidence>
<comment type="similarity">
    <text evidence="2">Belongs to the UPF0053 family.</text>
</comment>
<evidence type="ECO:0000256" key="12">
    <source>
        <dbReference type="SAM" id="Phobius"/>
    </source>
</evidence>
<dbReference type="InterPro" id="IPR046342">
    <property type="entry name" value="CBS_dom_sf"/>
</dbReference>
<name>A0ABN2Y5K9_9MICC</name>
<dbReference type="InterPro" id="IPR005170">
    <property type="entry name" value="Transptr-assoc_dom"/>
</dbReference>
<feature type="region of interest" description="Disordered" evidence="11">
    <location>
        <begin position="440"/>
        <end position="479"/>
    </location>
</feature>
<dbReference type="Gene3D" id="3.10.580.10">
    <property type="entry name" value="CBS-domain"/>
    <property type="match status" value="1"/>
</dbReference>
<dbReference type="PROSITE" id="PS51371">
    <property type="entry name" value="CBS"/>
    <property type="match status" value="2"/>
</dbReference>
<dbReference type="SUPFAM" id="SSF56176">
    <property type="entry name" value="FAD-binding/transporter-associated domain-like"/>
    <property type="match status" value="1"/>
</dbReference>
<keyword evidence="8 10" id="KW-0472">Membrane</keyword>
<dbReference type="PANTHER" id="PTHR43099">
    <property type="entry name" value="UPF0053 PROTEIN YRKA"/>
    <property type="match status" value="1"/>
</dbReference>
<evidence type="ECO:0000256" key="6">
    <source>
        <dbReference type="ARBA" id="ARBA00022989"/>
    </source>
</evidence>
<evidence type="ECO:0000256" key="8">
    <source>
        <dbReference type="ARBA" id="ARBA00023136"/>
    </source>
</evidence>
<dbReference type="SMART" id="SM01091">
    <property type="entry name" value="CorC_HlyC"/>
    <property type="match status" value="1"/>
</dbReference>
<dbReference type="InterPro" id="IPR051676">
    <property type="entry name" value="UPF0053_domain"/>
</dbReference>
<evidence type="ECO:0000256" key="11">
    <source>
        <dbReference type="SAM" id="MobiDB-lite"/>
    </source>
</evidence>
<dbReference type="Pfam" id="PF00571">
    <property type="entry name" value="CBS"/>
    <property type="match status" value="1"/>
</dbReference>
<dbReference type="Pfam" id="PF03471">
    <property type="entry name" value="CorC_HlyC"/>
    <property type="match status" value="1"/>
</dbReference>
<proteinExistence type="inferred from homology"/>
<feature type="domain" description="CBS" evidence="13">
    <location>
        <begin position="224"/>
        <end position="283"/>
    </location>
</feature>
<evidence type="ECO:0000313" key="15">
    <source>
        <dbReference type="EMBL" id="GAA2122314.1"/>
    </source>
</evidence>
<dbReference type="Pfam" id="PF01595">
    <property type="entry name" value="CNNM"/>
    <property type="match status" value="1"/>
</dbReference>
<evidence type="ECO:0000256" key="2">
    <source>
        <dbReference type="ARBA" id="ARBA00006337"/>
    </source>
</evidence>
<keyword evidence="5" id="KW-0677">Repeat</keyword>
<dbReference type="CDD" id="cd04590">
    <property type="entry name" value="CBS_pair_CorC_HlyC_assoc"/>
    <property type="match status" value="1"/>
</dbReference>
<dbReference type="Proteomes" id="UP001500166">
    <property type="component" value="Unassembled WGS sequence"/>
</dbReference>